<comment type="caution">
    <text evidence="2">The sequence shown here is derived from an EMBL/GenBank/DDBJ whole genome shotgun (WGS) entry which is preliminary data.</text>
</comment>
<keyword evidence="1" id="KW-0812">Transmembrane</keyword>
<feature type="transmembrane region" description="Helical" evidence="1">
    <location>
        <begin position="443"/>
        <end position="465"/>
    </location>
</feature>
<name>A0ABN9SNM4_9DINO</name>
<feature type="transmembrane region" description="Helical" evidence="1">
    <location>
        <begin position="205"/>
        <end position="225"/>
    </location>
</feature>
<dbReference type="Proteomes" id="UP001189429">
    <property type="component" value="Unassembled WGS sequence"/>
</dbReference>
<gene>
    <name evidence="2" type="ORF">PCOR1329_LOCUS31138</name>
</gene>
<feature type="transmembrane region" description="Helical" evidence="1">
    <location>
        <begin position="90"/>
        <end position="108"/>
    </location>
</feature>
<feature type="transmembrane region" description="Helical" evidence="1">
    <location>
        <begin position="406"/>
        <end position="423"/>
    </location>
</feature>
<accession>A0ABN9SNM4</accession>
<feature type="transmembrane region" description="Helical" evidence="1">
    <location>
        <begin position="371"/>
        <end position="394"/>
    </location>
</feature>
<feature type="transmembrane region" description="Helical" evidence="1">
    <location>
        <begin position="162"/>
        <end position="185"/>
    </location>
</feature>
<evidence type="ECO:0000313" key="3">
    <source>
        <dbReference type="Proteomes" id="UP001189429"/>
    </source>
</evidence>
<feature type="transmembrane region" description="Helical" evidence="1">
    <location>
        <begin position="59"/>
        <end position="78"/>
    </location>
</feature>
<dbReference type="EMBL" id="CAUYUJ010012191">
    <property type="protein sequence ID" value="CAK0833426.1"/>
    <property type="molecule type" value="Genomic_DNA"/>
</dbReference>
<keyword evidence="1" id="KW-1133">Transmembrane helix</keyword>
<keyword evidence="1" id="KW-0472">Membrane</keyword>
<protein>
    <submittedName>
        <fullName evidence="2">Uncharacterized protein</fullName>
    </submittedName>
</protein>
<reference evidence="2" key="1">
    <citation type="submission" date="2023-10" db="EMBL/GenBank/DDBJ databases">
        <authorList>
            <person name="Chen Y."/>
            <person name="Shah S."/>
            <person name="Dougan E. K."/>
            <person name="Thang M."/>
            <person name="Chan C."/>
        </authorList>
    </citation>
    <scope>NUCLEOTIDE SEQUENCE [LARGE SCALE GENOMIC DNA]</scope>
</reference>
<proteinExistence type="predicted"/>
<keyword evidence="3" id="KW-1185">Reference proteome</keyword>
<evidence type="ECO:0000256" key="1">
    <source>
        <dbReference type="SAM" id="Phobius"/>
    </source>
</evidence>
<evidence type="ECO:0000313" key="2">
    <source>
        <dbReference type="EMBL" id="CAK0833426.1"/>
    </source>
</evidence>
<feature type="transmembrane region" description="Helical" evidence="1">
    <location>
        <begin position="133"/>
        <end position="155"/>
    </location>
</feature>
<sequence length="551" mass="61312">MTNIDVTTLTADSGPGAAVVWLSEACPDRTLHDHGLTSARFQACQVLLPNMSVIVTLQAIQFCFDWIIATVVAVNWCYTFKMSFPQYSETTLGWGLYTLFLLMFMPLLKSELMHQLERDDGKDTKLTLQGWRYMLSITCGTAVGTAMSGLAALVFPNLAIVSVFRIGCPTGLFVAVPVTIVFILAQSYMEWLYHIGLPGYSKNGWLKSVLTILLCSTWSTLGYIWNGVWDKELQLIDAYSAAEYAYLFTNTTNATVPRQFSYGTPSALLLQSGDRQKFQTITDMMLGRCTIEGAALSVTWKAYKAIVTNILAMTLLYVMPEPPPVDDKLWVTRRVRLSAQMLTLTVASYATTDAGYDFGMEYVTALTDSEVLGLFAAYTYAVILSSIVCAVSCICRFRTQTQFQQWIFLMACYDVCYAWWYCWQETLYQIQGYGLSMIDGHWYTDWVDFSIAMLQNFLMTLLWVVCVRHVSRFAVENAIRKAEKRGTHDDELDLQGVLNAGSITDSFRFLAACSGLDLDSVDALRKDSEPKYGADALGGGGADLACEGGGA</sequence>
<organism evidence="2 3">
    <name type="scientific">Prorocentrum cordatum</name>
    <dbReference type="NCBI Taxonomy" id="2364126"/>
    <lineage>
        <taxon>Eukaryota</taxon>
        <taxon>Sar</taxon>
        <taxon>Alveolata</taxon>
        <taxon>Dinophyceae</taxon>
        <taxon>Prorocentrales</taxon>
        <taxon>Prorocentraceae</taxon>
        <taxon>Prorocentrum</taxon>
    </lineage>
</organism>